<name>A0A672YFS6_9TELE</name>
<dbReference type="Proteomes" id="UP000472271">
    <property type="component" value="Chromosome 21"/>
</dbReference>
<reference evidence="1" key="2">
    <citation type="submission" date="2025-08" db="UniProtKB">
        <authorList>
            <consortium name="Ensembl"/>
        </authorList>
    </citation>
    <scope>IDENTIFICATION</scope>
</reference>
<protein>
    <submittedName>
        <fullName evidence="1">Uncharacterized protein</fullName>
    </submittedName>
</protein>
<dbReference type="Ensembl" id="ENSSORT00005003354.1">
    <property type="protein sequence ID" value="ENSSORP00005003256.1"/>
    <property type="gene ID" value="ENSSORG00005001986.1"/>
</dbReference>
<evidence type="ECO:0000313" key="2">
    <source>
        <dbReference type="Proteomes" id="UP000472271"/>
    </source>
</evidence>
<keyword evidence="2" id="KW-1185">Reference proteome</keyword>
<evidence type="ECO:0000313" key="1">
    <source>
        <dbReference type="Ensembl" id="ENSSORP00005003256.1"/>
    </source>
</evidence>
<reference evidence="1" key="1">
    <citation type="submission" date="2019-06" db="EMBL/GenBank/DDBJ databases">
        <authorList>
            <consortium name="Wellcome Sanger Institute Data Sharing"/>
        </authorList>
    </citation>
    <scope>NUCLEOTIDE SEQUENCE [LARGE SCALE GENOMIC DNA]</scope>
</reference>
<proteinExistence type="predicted"/>
<dbReference type="InParanoid" id="A0A672YFS6"/>
<dbReference type="AlphaFoldDB" id="A0A672YFS6"/>
<accession>A0A672YFS6</accession>
<reference evidence="1" key="3">
    <citation type="submission" date="2025-09" db="UniProtKB">
        <authorList>
            <consortium name="Ensembl"/>
        </authorList>
    </citation>
    <scope>IDENTIFICATION</scope>
</reference>
<organism evidence="1 2">
    <name type="scientific">Sphaeramia orbicularis</name>
    <name type="common">orbiculate cardinalfish</name>
    <dbReference type="NCBI Taxonomy" id="375764"/>
    <lineage>
        <taxon>Eukaryota</taxon>
        <taxon>Metazoa</taxon>
        <taxon>Chordata</taxon>
        <taxon>Craniata</taxon>
        <taxon>Vertebrata</taxon>
        <taxon>Euteleostomi</taxon>
        <taxon>Actinopterygii</taxon>
        <taxon>Neopterygii</taxon>
        <taxon>Teleostei</taxon>
        <taxon>Neoteleostei</taxon>
        <taxon>Acanthomorphata</taxon>
        <taxon>Gobiaria</taxon>
        <taxon>Kurtiformes</taxon>
        <taxon>Apogonoidei</taxon>
        <taxon>Apogonidae</taxon>
        <taxon>Apogoninae</taxon>
        <taxon>Sphaeramia</taxon>
    </lineage>
</organism>
<sequence>LSKSISTFPWVTWVLLVCRYAWRTGHLWSTWPKGDRVRWTGLGFPVGSVGHGSGWTDGFYEVWMNMSRWTGVKTAGPVQGLDGSLKPLKCLNFNVVFSRNGI</sequence>